<evidence type="ECO:0000256" key="1">
    <source>
        <dbReference type="SAM" id="Phobius"/>
    </source>
</evidence>
<organism evidence="2 3">
    <name type="scientific">Nocardioides islandensis</name>
    <dbReference type="NCBI Taxonomy" id="433663"/>
    <lineage>
        <taxon>Bacteria</taxon>
        <taxon>Bacillati</taxon>
        <taxon>Actinomycetota</taxon>
        <taxon>Actinomycetes</taxon>
        <taxon>Propionibacteriales</taxon>
        <taxon>Nocardioidaceae</taxon>
        <taxon>Nocardioides</taxon>
    </lineage>
</organism>
<name>A0A930VF33_9ACTN</name>
<keyword evidence="1" id="KW-1133">Transmembrane helix</keyword>
<comment type="caution">
    <text evidence="2">The sequence shown here is derived from an EMBL/GenBank/DDBJ whole genome shotgun (WGS) entry which is preliminary data.</text>
</comment>
<feature type="transmembrane region" description="Helical" evidence="1">
    <location>
        <begin position="72"/>
        <end position="94"/>
    </location>
</feature>
<protein>
    <submittedName>
        <fullName evidence="2">Uncharacterized protein</fullName>
    </submittedName>
</protein>
<proteinExistence type="predicted"/>
<keyword evidence="3" id="KW-1185">Reference proteome</keyword>
<reference evidence="2" key="1">
    <citation type="submission" date="2020-11" db="EMBL/GenBank/DDBJ databases">
        <title>Nocardioides sp. nov., isolated from Soil of Cynanchum wilfordii Hemsley rhizosphere.</title>
        <authorList>
            <person name="Lee J.-S."/>
            <person name="Suh M.K."/>
            <person name="Kim J.-S."/>
        </authorList>
    </citation>
    <scope>NUCLEOTIDE SEQUENCE</scope>
    <source>
        <strain evidence="2">KCTC 19275</strain>
    </source>
</reference>
<keyword evidence="1" id="KW-0472">Membrane</keyword>
<evidence type="ECO:0000313" key="2">
    <source>
        <dbReference type="EMBL" id="MBF4763778.1"/>
    </source>
</evidence>
<keyword evidence="1" id="KW-0812">Transmembrane</keyword>
<accession>A0A930VF33</accession>
<feature type="transmembrane region" description="Helical" evidence="1">
    <location>
        <begin position="20"/>
        <end position="40"/>
    </location>
</feature>
<dbReference type="AlphaFoldDB" id="A0A930VF33"/>
<dbReference type="Proteomes" id="UP000640489">
    <property type="component" value="Unassembled WGS sequence"/>
</dbReference>
<dbReference type="EMBL" id="JADKPN010000006">
    <property type="protein sequence ID" value="MBF4763778.1"/>
    <property type="molecule type" value="Genomic_DNA"/>
</dbReference>
<sequence length="96" mass="9655">MTNISSGVDLAGHQSARPSYVALVLGALSVPGSILTWDSGLPGEGWVWGLPLALAAVVAGIVALRGLATARWAAVTGLVLGGAMVLMIVLWTAFGS</sequence>
<feature type="transmembrane region" description="Helical" evidence="1">
    <location>
        <begin position="46"/>
        <end position="65"/>
    </location>
</feature>
<dbReference type="RefSeq" id="WP_194706971.1">
    <property type="nucleotide sequence ID" value="NZ_JADKPN010000006.1"/>
</dbReference>
<gene>
    <name evidence="2" type="ORF">ISU07_11635</name>
</gene>
<evidence type="ECO:0000313" key="3">
    <source>
        <dbReference type="Proteomes" id="UP000640489"/>
    </source>
</evidence>